<evidence type="ECO:0000259" key="14">
    <source>
        <dbReference type="Pfam" id="PF02737"/>
    </source>
</evidence>
<dbReference type="PANTHER" id="PTHR23309">
    <property type="entry name" value="3-HYDROXYACYL-COA DEHYROGENASE"/>
    <property type="match status" value="1"/>
</dbReference>
<evidence type="ECO:0000256" key="5">
    <source>
        <dbReference type="ARBA" id="ARBA00023002"/>
    </source>
</evidence>
<keyword evidence="5" id="KW-0560">Oxidoreductase</keyword>
<proteinExistence type="predicted"/>
<evidence type="ECO:0000256" key="12">
    <source>
        <dbReference type="ARBA" id="ARBA00049556"/>
    </source>
</evidence>
<evidence type="ECO:0000256" key="8">
    <source>
        <dbReference type="ARBA" id="ARBA00023140"/>
    </source>
</evidence>
<dbReference type="GO" id="GO:0003857">
    <property type="term" value="F:(3S)-3-hydroxyacyl-CoA dehydrogenase (NAD+) activity"/>
    <property type="evidence" value="ECO:0007669"/>
    <property type="project" value="UniProtKB-EC"/>
</dbReference>
<dbReference type="InterPro" id="IPR006176">
    <property type="entry name" value="3-OHacyl-CoA_DH_NAD-bd"/>
</dbReference>
<evidence type="ECO:0000256" key="2">
    <source>
        <dbReference type="ARBA" id="ARBA00005005"/>
    </source>
</evidence>
<dbReference type="PANTHER" id="PTHR23309:SF51">
    <property type="entry name" value="3-HYDROXYACYL-COA DEHYDROGENASE-RELATED"/>
    <property type="match status" value="1"/>
</dbReference>
<feature type="domain" description="3-hydroxyacyl-CoA dehydrogenase C-terminal" evidence="13">
    <location>
        <begin position="609"/>
        <end position="693"/>
    </location>
</feature>
<evidence type="ECO:0000313" key="16">
    <source>
        <dbReference type="Proteomes" id="UP000199377"/>
    </source>
</evidence>
<dbReference type="GO" id="GO:0006635">
    <property type="term" value="P:fatty acid beta-oxidation"/>
    <property type="evidence" value="ECO:0007669"/>
    <property type="project" value="UniProtKB-UniPathway"/>
</dbReference>
<comment type="subcellular location">
    <subcellularLocation>
        <location evidence="1">Peroxisome</location>
    </subcellularLocation>
</comment>
<dbReference type="FunFam" id="1.10.1040.50:FF:000006">
    <property type="entry name" value="Peroxisomal bifunctional enzyme"/>
    <property type="match status" value="1"/>
</dbReference>
<accession>A0A1I3MDP0</accession>
<dbReference type="GO" id="GO:0070403">
    <property type="term" value="F:NAD+ binding"/>
    <property type="evidence" value="ECO:0007669"/>
    <property type="project" value="InterPro"/>
</dbReference>
<evidence type="ECO:0000256" key="7">
    <source>
        <dbReference type="ARBA" id="ARBA00023098"/>
    </source>
</evidence>
<dbReference type="RefSeq" id="WP_092863935.1">
    <property type="nucleotide sequence ID" value="NZ_FOQH01000011.1"/>
</dbReference>
<gene>
    <name evidence="15" type="ORF">SAMN05216258_11157</name>
</gene>
<evidence type="ECO:0000256" key="1">
    <source>
        <dbReference type="ARBA" id="ARBA00004275"/>
    </source>
</evidence>
<dbReference type="Gene3D" id="3.40.50.720">
    <property type="entry name" value="NAD(P)-binding Rossmann-like Domain"/>
    <property type="match status" value="1"/>
</dbReference>
<name>A0A1I3MDP0_9RHOB</name>
<dbReference type="SUPFAM" id="SSF48179">
    <property type="entry name" value="6-phosphogluconate dehydrogenase C-terminal domain-like"/>
    <property type="match status" value="2"/>
</dbReference>
<keyword evidence="8" id="KW-0576">Peroxisome</keyword>
<dbReference type="SUPFAM" id="SSF51735">
    <property type="entry name" value="NAD(P)-binding Rossmann-fold domains"/>
    <property type="match status" value="1"/>
</dbReference>
<evidence type="ECO:0000256" key="9">
    <source>
        <dbReference type="ARBA" id="ARBA00023235"/>
    </source>
</evidence>
<dbReference type="EMBL" id="FOQH01000011">
    <property type="protein sequence ID" value="SFI95088.1"/>
    <property type="molecule type" value="Genomic_DNA"/>
</dbReference>
<dbReference type="InterPro" id="IPR001753">
    <property type="entry name" value="Enoyl-CoA_hydra/iso"/>
</dbReference>
<dbReference type="Proteomes" id="UP000199377">
    <property type="component" value="Unassembled WGS sequence"/>
</dbReference>
<comment type="pathway">
    <text evidence="2">Lipid metabolism; fatty acid beta-oxidation.</text>
</comment>
<dbReference type="InterPro" id="IPR006108">
    <property type="entry name" value="3HC_DH_C"/>
</dbReference>
<comment type="catalytic activity">
    <reaction evidence="12">
        <text>a (3S)-3-hydroxyacyl-CoA + NAD(+) = a 3-oxoacyl-CoA + NADH + H(+)</text>
        <dbReference type="Rhea" id="RHEA:22432"/>
        <dbReference type="ChEBI" id="CHEBI:15378"/>
        <dbReference type="ChEBI" id="CHEBI:57318"/>
        <dbReference type="ChEBI" id="CHEBI:57540"/>
        <dbReference type="ChEBI" id="CHEBI:57945"/>
        <dbReference type="ChEBI" id="CHEBI:90726"/>
        <dbReference type="EC" id="1.1.1.35"/>
    </reaction>
</comment>
<evidence type="ECO:0000256" key="11">
    <source>
        <dbReference type="ARBA" id="ARBA00023268"/>
    </source>
</evidence>
<dbReference type="GO" id="GO:0016853">
    <property type="term" value="F:isomerase activity"/>
    <property type="evidence" value="ECO:0007669"/>
    <property type="project" value="UniProtKB-KW"/>
</dbReference>
<dbReference type="Pfam" id="PF02737">
    <property type="entry name" value="3HCDH_N"/>
    <property type="match status" value="1"/>
</dbReference>
<dbReference type="InterPro" id="IPR036291">
    <property type="entry name" value="NAD(P)-bd_dom_sf"/>
</dbReference>
<feature type="domain" description="3-hydroxyacyl-CoA dehydrogenase C-terminal" evidence="13">
    <location>
        <begin position="478"/>
        <end position="572"/>
    </location>
</feature>
<keyword evidence="10" id="KW-0456">Lyase</keyword>
<evidence type="ECO:0000256" key="3">
    <source>
        <dbReference type="ARBA" id="ARBA00022832"/>
    </source>
</evidence>
<sequence length="704" mass="74931">MPERLSDFVTYELIDGVAVIRTDNPPVNALGNDVRAGLFAGMERFDADPQAKIALIHCEGRTFHAGADITEFGTKRKDPQISALCDRIEAAGKPVVATLHGTALGGGLEVAIAAHWRIAQAGSKVGLPEVHLGVIPAAGGTQRAPRLMGAAQALEAITSGRHIPVEEARDLGLVDEIDASGDPLAAGLAYARRLVAEGKGVRRSGEMTVPDATPELFAQWRERAVKQGRGLHAVLYCVEAVEACTLPIAEGLKRETEVSDKSHADPQRDAMVHAFFGERAVAKIPEAKAAPRPLAAIGVVGGGTMGAGIAAAALQSGLSVVMVERDAEALARGEANLRRNFASSVAKGRMSQGDLDALLESRWTGAADYGALKDADLVIEAVFETMAVKKEVFAKLDAVMREGAVLATNTSYLDVNEIAAVTRRPQDVLGLHFFSPAHIMRLLEVVVGDKTAPEVVATGFALAKRMGKIAVRAGVCDGFIGNRILGAYLKAADMMVEDGASPYEIDAAVRSFGYPMGPFEMGDLAGLDIGWLDRRGKDAARDPAERYAEGFLDRMYENGWLGQKTGMGFYDYSGGGRSGPPNPGVLPMIEAERRRLGINARAFPPEEILRRYIAAMVNEAAKVVEEGIALRPLDVDMTAIAGYGHPRWRGGPMHHADAVGLARILADLRDLAQEDPGFWAPAPLLERLVAEGRRFADLNAPAAG</sequence>
<organism evidence="15 16">
    <name type="scientific">Albimonas pacifica</name>
    <dbReference type="NCBI Taxonomy" id="1114924"/>
    <lineage>
        <taxon>Bacteria</taxon>
        <taxon>Pseudomonadati</taxon>
        <taxon>Pseudomonadota</taxon>
        <taxon>Alphaproteobacteria</taxon>
        <taxon>Rhodobacterales</taxon>
        <taxon>Paracoccaceae</taxon>
        <taxon>Albimonas</taxon>
    </lineage>
</organism>
<keyword evidence="11" id="KW-0511">Multifunctional enzyme</keyword>
<reference evidence="15 16" key="1">
    <citation type="submission" date="2016-10" db="EMBL/GenBank/DDBJ databases">
        <authorList>
            <person name="de Groot N.N."/>
        </authorList>
    </citation>
    <scope>NUCLEOTIDE SEQUENCE [LARGE SCALE GENOMIC DNA]</scope>
    <source>
        <strain evidence="15 16">CGMCC 1.11030</strain>
    </source>
</reference>
<dbReference type="AlphaFoldDB" id="A0A1I3MDP0"/>
<dbReference type="InterPro" id="IPR008927">
    <property type="entry name" value="6-PGluconate_DH-like_C_sf"/>
</dbReference>
<dbReference type="Pfam" id="PF00378">
    <property type="entry name" value="ECH_1"/>
    <property type="match status" value="1"/>
</dbReference>
<evidence type="ECO:0000259" key="13">
    <source>
        <dbReference type="Pfam" id="PF00725"/>
    </source>
</evidence>
<dbReference type="Pfam" id="PF00725">
    <property type="entry name" value="3HCDH"/>
    <property type="match status" value="2"/>
</dbReference>
<evidence type="ECO:0000256" key="10">
    <source>
        <dbReference type="ARBA" id="ARBA00023239"/>
    </source>
</evidence>
<dbReference type="Gene3D" id="3.90.226.10">
    <property type="entry name" value="2-enoyl-CoA Hydratase, Chain A, domain 1"/>
    <property type="match status" value="1"/>
</dbReference>
<keyword evidence="16" id="KW-1185">Reference proteome</keyword>
<dbReference type="STRING" id="1114924.SAMN05216258_11157"/>
<keyword evidence="3" id="KW-0276">Fatty acid metabolism</keyword>
<keyword evidence="7" id="KW-0443">Lipid metabolism</keyword>
<protein>
    <submittedName>
        <fullName evidence="15">3-hydroxyacyl-CoA dehydrogenase</fullName>
    </submittedName>
</protein>
<evidence type="ECO:0000313" key="15">
    <source>
        <dbReference type="EMBL" id="SFI95088.1"/>
    </source>
</evidence>
<keyword evidence="4" id="KW-0442">Lipid degradation</keyword>
<dbReference type="UniPathway" id="UPA00659"/>
<keyword evidence="9" id="KW-0413">Isomerase</keyword>
<dbReference type="OrthoDB" id="9771883at2"/>
<dbReference type="FunFam" id="3.40.50.720:FF:000009">
    <property type="entry name" value="Fatty oxidation complex, alpha subunit"/>
    <property type="match status" value="1"/>
</dbReference>
<feature type="domain" description="3-hydroxyacyl-CoA dehydrogenase NAD binding" evidence="14">
    <location>
        <begin position="297"/>
        <end position="473"/>
    </location>
</feature>
<dbReference type="CDD" id="cd06558">
    <property type="entry name" value="crotonase-like"/>
    <property type="match status" value="1"/>
</dbReference>
<keyword evidence="6" id="KW-0520">NAD</keyword>
<dbReference type="InterPro" id="IPR029045">
    <property type="entry name" value="ClpP/crotonase-like_dom_sf"/>
</dbReference>
<dbReference type="Gene3D" id="1.10.1040.50">
    <property type="match status" value="1"/>
</dbReference>
<dbReference type="GO" id="GO:0004300">
    <property type="term" value="F:enoyl-CoA hydratase activity"/>
    <property type="evidence" value="ECO:0007669"/>
    <property type="project" value="UniProtKB-ARBA"/>
</dbReference>
<dbReference type="SUPFAM" id="SSF52096">
    <property type="entry name" value="ClpP/crotonase"/>
    <property type="match status" value="1"/>
</dbReference>
<evidence type="ECO:0000256" key="4">
    <source>
        <dbReference type="ARBA" id="ARBA00022963"/>
    </source>
</evidence>
<evidence type="ECO:0000256" key="6">
    <source>
        <dbReference type="ARBA" id="ARBA00023027"/>
    </source>
</evidence>